<proteinExistence type="inferred from homology"/>
<gene>
    <name evidence="3" type="ORF">NDN08_006672</name>
</gene>
<comment type="caution">
    <text evidence="3">The sequence shown here is derived from an EMBL/GenBank/DDBJ whole genome shotgun (WGS) entry which is preliminary data.</text>
</comment>
<evidence type="ECO:0000313" key="3">
    <source>
        <dbReference type="EMBL" id="KAJ8902265.1"/>
    </source>
</evidence>
<dbReference type="EMBL" id="JAMWBK010000009">
    <property type="protein sequence ID" value="KAJ8902265.1"/>
    <property type="molecule type" value="Genomic_DNA"/>
</dbReference>
<dbReference type="GO" id="GO:0005684">
    <property type="term" value="C:U2-type spliceosomal complex"/>
    <property type="evidence" value="ECO:0007669"/>
    <property type="project" value="TreeGrafter"/>
</dbReference>
<protein>
    <recommendedName>
        <fullName evidence="5">Coiled-coil domain-containing protein 130</fullName>
    </recommendedName>
</protein>
<keyword evidence="4" id="KW-1185">Reference proteome</keyword>
<feature type="compositionally biased region" description="Basic and acidic residues" evidence="2">
    <location>
        <begin position="332"/>
        <end position="342"/>
    </location>
</feature>
<sequence>MADRKATNKYYPPEYFDEYLEKGGKGGINTFRGEHPLRERAKKLKDGILRVRFEMPFNIWCNGCENHIGKGVRYNADKSKVGNYHSTPIYSFRMKCHLCDNYIEIRTDPQTRDYVVYSGGKRKVEEWTAADAETIDLSNVGTVEGDRVGVDPFASLEKEVAQLKKAEEGKKRLNSLKRDRDSRFRDDYASSQRLRSIFRTEKKAIAEQKREDDKLKIKLGVSMPLATPKASDAEKAKSVIASRINQPVRKRERSTIFSHGRGSRSLQVSTKRSLAEVAASKLRRKGVDVSRLQGRKSSTRGGRESVVDQELAGHFRRSTSSPSPAQIPNLKLRIEKRQRDDR</sequence>
<accession>A0AAV8UI98</accession>
<dbReference type="PANTHER" id="PTHR12111:SF2">
    <property type="entry name" value="SPLICING FACTOR YJU2B-RELATED"/>
    <property type="match status" value="1"/>
</dbReference>
<organism evidence="3 4">
    <name type="scientific">Rhodosorus marinus</name>
    <dbReference type="NCBI Taxonomy" id="101924"/>
    <lineage>
        <taxon>Eukaryota</taxon>
        <taxon>Rhodophyta</taxon>
        <taxon>Stylonematophyceae</taxon>
        <taxon>Stylonematales</taxon>
        <taxon>Stylonemataceae</taxon>
        <taxon>Rhodosorus</taxon>
    </lineage>
</organism>
<evidence type="ECO:0000313" key="4">
    <source>
        <dbReference type="Proteomes" id="UP001157974"/>
    </source>
</evidence>
<comment type="similarity">
    <text evidence="1">Belongs to the CWC16 family.</text>
</comment>
<dbReference type="AlphaFoldDB" id="A0AAV8UI98"/>
<evidence type="ECO:0000256" key="1">
    <source>
        <dbReference type="ARBA" id="ARBA00005595"/>
    </source>
</evidence>
<dbReference type="InterPro" id="IPR007590">
    <property type="entry name" value="Saf4/Yju2"/>
</dbReference>
<dbReference type="Pfam" id="PF04502">
    <property type="entry name" value="Saf4_Yju2"/>
    <property type="match status" value="1"/>
</dbReference>
<feature type="region of interest" description="Disordered" evidence="2">
    <location>
        <begin position="250"/>
        <end position="269"/>
    </location>
</feature>
<dbReference type="GO" id="GO:0071014">
    <property type="term" value="C:post-mRNA release spliceosomal complex"/>
    <property type="evidence" value="ECO:0007669"/>
    <property type="project" value="TreeGrafter"/>
</dbReference>
<dbReference type="GO" id="GO:0000398">
    <property type="term" value="P:mRNA splicing, via spliceosome"/>
    <property type="evidence" value="ECO:0007669"/>
    <property type="project" value="InterPro"/>
</dbReference>
<evidence type="ECO:0008006" key="5">
    <source>
        <dbReference type="Google" id="ProtNLM"/>
    </source>
</evidence>
<feature type="region of interest" description="Disordered" evidence="2">
    <location>
        <begin position="284"/>
        <end position="342"/>
    </location>
</feature>
<reference evidence="3 4" key="1">
    <citation type="journal article" date="2023" name="Nat. Commun.">
        <title>Origin of minicircular mitochondrial genomes in red algae.</title>
        <authorList>
            <person name="Lee Y."/>
            <person name="Cho C.H."/>
            <person name="Lee Y.M."/>
            <person name="Park S.I."/>
            <person name="Yang J.H."/>
            <person name="West J.A."/>
            <person name="Bhattacharya D."/>
            <person name="Yoon H.S."/>
        </authorList>
    </citation>
    <scope>NUCLEOTIDE SEQUENCE [LARGE SCALE GENOMIC DNA]</scope>
    <source>
        <strain evidence="3 4">CCMP1338</strain>
        <tissue evidence="3">Whole cell</tissue>
    </source>
</reference>
<dbReference type="Proteomes" id="UP001157974">
    <property type="component" value="Unassembled WGS sequence"/>
</dbReference>
<dbReference type="PANTHER" id="PTHR12111">
    <property type="entry name" value="SPLICING FACTOR YJU2"/>
    <property type="match status" value="1"/>
</dbReference>
<evidence type="ECO:0000256" key="2">
    <source>
        <dbReference type="SAM" id="MobiDB-lite"/>
    </source>
</evidence>
<name>A0AAV8UI98_9RHOD</name>